<proteinExistence type="predicted"/>
<keyword evidence="2" id="KW-0808">Transferase</keyword>
<dbReference type="GO" id="GO:0016301">
    <property type="term" value="F:kinase activity"/>
    <property type="evidence" value="ECO:0007669"/>
    <property type="project" value="UniProtKB-KW"/>
</dbReference>
<feature type="domain" description="DAGKc" evidence="1">
    <location>
        <begin position="1"/>
        <end position="126"/>
    </location>
</feature>
<evidence type="ECO:0000313" key="2">
    <source>
        <dbReference type="EMBL" id="MFC6239588.1"/>
    </source>
</evidence>
<keyword evidence="2" id="KW-0418">Kinase</keyword>
<reference evidence="3" key="1">
    <citation type="journal article" date="2019" name="Int. J. Syst. Evol. Microbiol.">
        <title>The Global Catalogue of Microorganisms (GCM) 10K type strain sequencing project: providing services to taxonomists for standard genome sequencing and annotation.</title>
        <authorList>
            <consortium name="The Broad Institute Genomics Platform"/>
            <consortium name="The Broad Institute Genome Sequencing Center for Infectious Disease"/>
            <person name="Wu L."/>
            <person name="Ma J."/>
        </authorList>
    </citation>
    <scope>NUCLEOTIDE SEQUENCE [LARGE SCALE GENOMIC DNA]</scope>
    <source>
        <strain evidence="3">CGMCC 4.7317</strain>
    </source>
</reference>
<comment type="caution">
    <text evidence="2">The sequence shown here is derived from an EMBL/GenBank/DDBJ whole genome shotgun (WGS) entry which is preliminary data.</text>
</comment>
<sequence length="310" mass="32816">MTKVAVVAHSGKTFGGGLPELHDVLAHEGVDVLWYEVPKSKHAPKAVRRALKQGAELVLAWGGDGMQQRCIEVLAGTGVPLGILPAGTGNLLATNLDVPTTVADAVAVALHGDRRALDTGVCNGEHFAVMAGAGFDALMIKDADRGLKDRIGRAAYLWTGLRNISAAQVHGRVKVDGNLFYEGQLSCVLVGNVSKVFAGIEAFDGARPDDGVLEVAVVSASTPVEWTRAVTRVVADRAERSPFIDVTSGRRIRVALRTKLAYEIDGGDRPPTKKLRIDVRPASVTVCVPQRTTEIQQVDHAEGVEPVAAG</sequence>
<evidence type="ECO:0000259" key="1">
    <source>
        <dbReference type="PROSITE" id="PS50146"/>
    </source>
</evidence>
<dbReference type="SUPFAM" id="SSF111331">
    <property type="entry name" value="NAD kinase/diacylglycerol kinase-like"/>
    <property type="match status" value="1"/>
</dbReference>
<accession>A0ABW1T6E2</accession>
<dbReference type="InterPro" id="IPR045540">
    <property type="entry name" value="YegS/DAGK_C"/>
</dbReference>
<dbReference type="Gene3D" id="2.60.200.40">
    <property type="match status" value="1"/>
</dbReference>
<dbReference type="InterPro" id="IPR016064">
    <property type="entry name" value="NAD/diacylglycerol_kinase_sf"/>
</dbReference>
<dbReference type="Gene3D" id="3.40.50.10330">
    <property type="entry name" value="Probable inorganic polyphosphate/atp-NAD kinase, domain 1"/>
    <property type="match status" value="1"/>
</dbReference>
<protein>
    <submittedName>
        <fullName evidence="2">Diacylglycerol/lipid kinase family protein</fullName>
        <ecNumber evidence="2">2.7.1.-</ecNumber>
    </submittedName>
</protein>
<dbReference type="Pfam" id="PF19279">
    <property type="entry name" value="YegS_C"/>
    <property type="match status" value="1"/>
</dbReference>
<dbReference type="PROSITE" id="PS50146">
    <property type="entry name" value="DAGK"/>
    <property type="match status" value="1"/>
</dbReference>
<dbReference type="EMBL" id="JBHSTI010000051">
    <property type="protein sequence ID" value="MFC6239588.1"/>
    <property type="molecule type" value="Genomic_DNA"/>
</dbReference>
<dbReference type="RefSeq" id="WP_386768901.1">
    <property type="nucleotide sequence ID" value="NZ_JBHSTI010000051.1"/>
</dbReference>
<dbReference type="Pfam" id="PF00781">
    <property type="entry name" value="DAGK_cat"/>
    <property type="match status" value="1"/>
</dbReference>
<organism evidence="2 3">
    <name type="scientific">Longivirga aurantiaca</name>
    <dbReference type="NCBI Taxonomy" id="1837743"/>
    <lineage>
        <taxon>Bacteria</taxon>
        <taxon>Bacillati</taxon>
        <taxon>Actinomycetota</taxon>
        <taxon>Actinomycetes</taxon>
        <taxon>Sporichthyales</taxon>
        <taxon>Sporichthyaceae</taxon>
        <taxon>Longivirga</taxon>
    </lineage>
</organism>
<dbReference type="PANTHER" id="PTHR30492:SF0">
    <property type="entry name" value="METHYLGLYOXAL SYNTHASE"/>
    <property type="match status" value="1"/>
</dbReference>
<dbReference type="InterPro" id="IPR004363">
    <property type="entry name" value="Methylgl_synth"/>
</dbReference>
<keyword evidence="3" id="KW-1185">Reference proteome</keyword>
<dbReference type="InterPro" id="IPR001206">
    <property type="entry name" value="Diacylglycerol_kinase_cat_dom"/>
</dbReference>
<evidence type="ECO:0000313" key="3">
    <source>
        <dbReference type="Proteomes" id="UP001596138"/>
    </source>
</evidence>
<gene>
    <name evidence="2" type="ORF">ACFQGU_17085</name>
</gene>
<dbReference type="EC" id="2.7.1.-" evidence="2"/>
<dbReference type="InterPro" id="IPR017438">
    <property type="entry name" value="ATP-NAD_kinase_N"/>
</dbReference>
<dbReference type="Proteomes" id="UP001596138">
    <property type="component" value="Unassembled WGS sequence"/>
</dbReference>
<name>A0ABW1T6E2_9ACTN</name>
<dbReference type="PANTHER" id="PTHR30492">
    <property type="entry name" value="METHYLGLYOXAL SYNTHASE"/>
    <property type="match status" value="1"/>
</dbReference>